<evidence type="ECO:0000313" key="2">
    <source>
        <dbReference type="Proteomes" id="UP001159179"/>
    </source>
</evidence>
<organism evidence="1 2">
    <name type="scientific">Heyndrickxia oleronia</name>
    <dbReference type="NCBI Taxonomy" id="38875"/>
    <lineage>
        <taxon>Bacteria</taxon>
        <taxon>Bacillati</taxon>
        <taxon>Bacillota</taxon>
        <taxon>Bacilli</taxon>
        <taxon>Bacillales</taxon>
        <taxon>Bacillaceae</taxon>
        <taxon>Heyndrickxia</taxon>
    </lineage>
</organism>
<reference evidence="1" key="1">
    <citation type="submission" date="2023-03" db="EMBL/GenBank/DDBJ databases">
        <title>Bacterial isolates from washroom surfaces on a university campus.</title>
        <authorList>
            <person name="Holman D.B."/>
            <person name="Gzyl K.E."/>
            <person name="Taheri A.E."/>
        </authorList>
    </citation>
    <scope>NUCLEOTIDE SEQUENCE</scope>
    <source>
        <strain evidence="1">RD03</strain>
    </source>
</reference>
<name>A0AAW6SSM0_9BACI</name>
<dbReference type="EMBL" id="JAROYP010000001">
    <property type="protein sequence ID" value="MDH5159807.1"/>
    <property type="molecule type" value="Genomic_DNA"/>
</dbReference>
<proteinExistence type="predicted"/>
<dbReference type="AlphaFoldDB" id="A0AAW6SSM0"/>
<sequence>MTLLRRKRLPDGSFGELEKVFEGETDAEKVEQLKRDLDDAIIELSLLIAMQQKEGGA</sequence>
<comment type="caution">
    <text evidence="1">The sequence shown here is derived from an EMBL/GenBank/DDBJ whole genome shotgun (WGS) entry which is preliminary data.</text>
</comment>
<evidence type="ECO:0000313" key="1">
    <source>
        <dbReference type="EMBL" id="MDH5159807.1"/>
    </source>
</evidence>
<gene>
    <name evidence="1" type="ORF">P5X88_02600</name>
</gene>
<protein>
    <submittedName>
        <fullName evidence="1">Uncharacterized protein</fullName>
    </submittedName>
</protein>
<dbReference type="Proteomes" id="UP001159179">
    <property type="component" value="Unassembled WGS sequence"/>
</dbReference>
<dbReference type="RefSeq" id="WP_280615649.1">
    <property type="nucleotide sequence ID" value="NZ_JAROYP010000001.1"/>
</dbReference>
<accession>A0AAW6SSM0</accession>